<dbReference type="InterPro" id="IPR037143">
    <property type="entry name" value="4-PPantetheinyl_Trfase_dom_sf"/>
</dbReference>
<evidence type="ECO:0000313" key="4">
    <source>
        <dbReference type="Proteomes" id="UP000093276"/>
    </source>
</evidence>
<keyword evidence="1 3" id="KW-0808">Transferase</keyword>
<proteinExistence type="predicted"/>
<dbReference type="GeneID" id="32309420"/>
<organism evidence="3 4">
    <name type="scientific">Flavobacterium anhuiense</name>
    <dbReference type="NCBI Taxonomy" id="459526"/>
    <lineage>
        <taxon>Bacteria</taxon>
        <taxon>Pseudomonadati</taxon>
        <taxon>Bacteroidota</taxon>
        <taxon>Flavobacteriia</taxon>
        <taxon>Flavobacteriales</taxon>
        <taxon>Flavobacteriaceae</taxon>
        <taxon>Flavobacterium</taxon>
    </lineage>
</organism>
<dbReference type="AlphaFoldDB" id="A0AAC9GJN4"/>
<dbReference type="InterPro" id="IPR008278">
    <property type="entry name" value="4-PPantetheinyl_Trfase_dom"/>
</dbReference>
<dbReference type="SUPFAM" id="SSF56214">
    <property type="entry name" value="4'-phosphopantetheinyl transferase"/>
    <property type="match status" value="1"/>
</dbReference>
<dbReference type="KEGG" id="fjg:BB050_03549"/>
<dbReference type="EMBL" id="CP016907">
    <property type="protein sequence ID" value="AOC96638.1"/>
    <property type="molecule type" value="Genomic_DNA"/>
</dbReference>
<protein>
    <submittedName>
        <fullName evidence="3">4'-phosphopantetheinyl transferase</fullName>
    </submittedName>
</protein>
<gene>
    <name evidence="3" type="ORF">BB050_03549</name>
</gene>
<dbReference type="Proteomes" id="UP000093276">
    <property type="component" value="Chromosome"/>
</dbReference>
<dbReference type="Gene3D" id="3.90.470.20">
    <property type="entry name" value="4'-phosphopantetheinyl transferase domain"/>
    <property type="match status" value="1"/>
</dbReference>
<dbReference type="GO" id="GO:0008897">
    <property type="term" value="F:holo-[acyl-carrier-protein] synthase activity"/>
    <property type="evidence" value="ECO:0007669"/>
    <property type="project" value="InterPro"/>
</dbReference>
<dbReference type="Pfam" id="PF01648">
    <property type="entry name" value="ACPS"/>
    <property type="match status" value="1"/>
</dbReference>
<evidence type="ECO:0000259" key="2">
    <source>
        <dbReference type="Pfam" id="PF01648"/>
    </source>
</evidence>
<reference evidence="3 4" key="1">
    <citation type="submission" date="2016-08" db="EMBL/GenBank/DDBJ databases">
        <title>Complete genome sequence of Flavobacterium johnsoniae strain GSE09, a volatile-producing biocontrol agent isolated from cucumber (Cucumis sativus).</title>
        <authorList>
            <person name="Jeong J.-J."/>
            <person name="Oh J.Y."/>
            <person name="Jim Y.J."/>
            <person name="Sang M.K."/>
            <person name="Kim K.D."/>
        </authorList>
    </citation>
    <scope>NUCLEOTIDE SEQUENCE [LARGE SCALE GENOMIC DNA]</scope>
    <source>
        <strain evidence="3 4">GSE09</strain>
    </source>
</reference>
<dbReference type="GO" id="GO:0000287">
    <property type="term" value="F:magnesium ion binding"/>
    <property type="evidence" value="ECO:0007669"/>
    <property type="project" value="InterPro"/>
</dbReference>
<feature type="domain" description="4'-phosphopantetheinyl transferase" evidence="2">
    <location>
        <begin position="2"/>
        <end position="64"/>
    </location>
</feature>
<name>A0AAC9GJN4_9FLAO</name>
<evidence type="ECO:0000256" key="1">
    <source>
        <dbReference type="ARBA" id="ARBA00022679"/>
    </source>
</evidence>
<sequence length="165" mass="19357">MIGNDVIDLVQSRIESNWQRKGFIEKLFTAEEQQYIKDYDKPETMVWLLWSMKEAAYKIYNRQTKIREFCPKKLSCSLDFIDCNLALGKVICNENRYYTKSIFSLESIHTIAVNNLKNINNVAEVDSKEIIKDENGIPYLKTAKSVQDISISHHGRFEKWVTIRI</sequence>
<evidence type="ECO:0000313" key="3">
    <source>
        <dbReference type="EMBL" id="AOC96638.1"/>
    </source>
</evidence>
<dbReference type="RefSeq" id="WP_066034497.1">
    <property type="nucleotide sequence ID" value="NZ_CP016907.1"/>
</dbReference>
<accession>A0AAC9GJN4</accession>